<evidence type="ECO:0000313" key="2">
    <source>
        <dbReference type="Proteomes" id="UP000198398"/>
    </source>
</evidence>
<dbReference type="KEGG" id="brv:CFK39_06425"/>
<proteinExistence type="predicted"/>
<dbReference type="EMBL" id="CP022316">
    <property type="protein sequence ID" value="ASK65529.1"/>
    <property type="molecule type" value="Genomic_DNA"/>
</dbReference>
<accession>A0A220UBI5</accession>
<reference evidence="2" key="1">
    <citation type="submission" date="2017-07" db="EMBL/GenBank/DDBJ databases">
        <title>Brachybacterium sp. VR2415.</title>
        <authorList>
            <person name="Tak E.J."/>
            <person name="Bae J.-W."/>
        </authorList>
    </citation>
    <scope>NUCLEOTIDE SEQUENCE [LARGE SCALE GENOMIC DNA]</scope>
    <source>
        <strain evidence="2">VR2415</strain>
    </source>
</reference>
<gene>
    <name evidence="1" type="ORF">CFK39_06425</name>
</gene>
<dbReference type="Proteomes" id="UP000198398">
    <property type="component" value="Chromosome"/>
</dbReference>
<dbReference type="OrthoDB" id="5070303at2"/>
<dbReference type="RefSeq" id="WP_089064770.1">
    <property type="nucleotide sequence ID" value="NZ_CP022316.1"/>
</dbReference>
<dbReference type="InterPro" id="IPR023833">
    <property type="entry name" value="Signal_pept_SipW-depend-type"/>
</dbReference>
<organism evidence="1 2">
    <name type="scientific">Brachybacterium avium</name>
    <dbReference type="NCBI Taxonomy" id="2017485"/>
    <lineage>
        <taxon>Bacteria</taxon>
        <taxon>Bacillati</taxon>
        <taxon>Actinomycetota</taxon>
        <taxon>Actinomycetes</taxon>
        <taxon>Micrococcales</taxon>
        <taxon>Dermabacteraceae</taxon>
        <taxon>Brachybacterium</taxon>
    </lineage>
</organism>
<name>A0A220UBI5_9MICO</name>
<dbReference type="AlphaFoldDB" id="A0A220UBI5"/>
<protein>
    <submittedName>
        <fullName evidence="1">Uncharacterized protein</fullName>
    </submittedName>
</protein>
<dbReference type="NCBIfam" id="TIGR04088">
    <property type="entry name" value="cognate_SipW"/>
    <property type="match status" value="1"/>
</dbReference>
<keyword evidence="2" id="KW-1185">Reference proteome</keyword>
<evidence type="ECO:0000313" key="1">
    <source>
        <dbReference type="EMBL" id="ASK65529.1"/>
    </source>
</evidence>
<sequence>MNTTTTTPTTKSRKVRAILAGGLVLGVGAAVTLAAWTDEEWATGTFGAGSFNIQGSTTGDEGDFTDHASEGGAATLAFELPAAENLSPGDTVAAPFVLRTDAETTYGATVELTNAVGAGANAEFLSYEITEVGAVGDCVEGATGTQIVPAGTALSDITGATGFTLEAGADAAAGAPVVLCFEVTAAEGLVQGGAGTATWEFTATSAE</sequence>